<dbReference type="Proteomes" id="UP001164743">
    <property type="component" value="Chromosome 17A"/>
</dbReference>
<accession>A0ABY7D918</accession>
<evidence type="ECO:0000313" key="3">
    <source>
        <dbReference type="Proteomes" id="UP001164743"/>
    </source>
</evidence>
<feature type="compositionally biased region" description="Polar residues" evidence="1">
    <location>
        <begin position="23"/>
        <end position="39"/>
    </location>
</feature>
<dbReference type="GeneID" id="77805312"/>
<dbReference type="EMBL" id="CP110437">
    <property type="protein sequence ID" value="WAQ92831.1"/>
    <property type="molecule type" value="Genomic_DNA"/>
</dbReference>
<evidence type="ECO:0000256" key="1">
    <source>
        <dbReference type="SAM" id="MobiDB-lite"/>
    </source>
</evidence>
<dbReference type="RefSeq" id="XP_053028386.1">
    <property type="nucleotide sequence ID" value="XM_053164417.1"/>
</dbReference>
<sequence length="83" mass="9269">MEERRRAIAASTTQQAGPRGPGSSVTRSRPQLQDSSEYQQRFDENEDTSEDESSDNCLDRDTLPTQTQNFGPNDLLPLDPLLS</sequence>
<proteinExistence type="predicted"/>
<organism evidence="2 3">
    <name type="scientific">Puccinia triticina</name>
    <dbReference type="NCBI Taxonomy" id="208348"/>
    <lineage>
        <taxon>Eukaryota</taxon>
        <taxon>Fungi</taxon>
        <taxon>Dikarya</taxon>
        <taxon>Basidiomycota</taxon>
        <taxon>Pucciniomycotina</taxon>
        <taxon>Pucciniomycetes</taxon>
        <taxon>Pucciniales</taxon>
        <taxon>Pucciniaceae</taxon>
        <taxon>Puccinia</taxon>
    </lineage>
</organism>
<gene>
    <name evidence="2" type="ORF">PtA15_17A313</name>
</gene>
<feature type="region of interest" description="Disordered" evidence="1">
    <location>
        <begin position="1"/>
        <end position="83"/>
    </location>
</feature>
<feature type="compositionally biased region" description="Low complexity" evidence="1">
    <location>
        <begin position="74"/>
        <end position="83"/>
    </location>
</feature>
<feature type="compositionally biased region" description="Acidic residues" evidence="1">
    <location>
        <begin position="44"/>
        <end position="54"/>
    </location>
</feature>
<protein>
    <submittedName>
        <fullName evidence="2">Uncharacterized protein</fullName>
    </submittedName>
</protein>
<keyword evidence="3" id="KW-1185">Reference proteome</keyword>
<name>A0ABY7D918_9BASI</name>
<reference evidence="2" key="1">
    <citation type="submission" date="2022-10" db="EMBL/GenBank/DDBJ databases">
        <title>Puccinia triticina Genome sequencing and assembly.</title>
        <authorList>
            <person name="Li C."/>
        </authorList>
    </citation>
    <scope>NUCLEOTIDE SEQUENCE</scope>
    <source>
        <strain evidence="2">Pt15</strain>
    </source>
</reference>
<evidence type="ECO:0000313" key="2">
    <source>
        <dbReference type="EMBL" id="WAQ92831.1"/>
    </source>
</evidence>